<sequence>MNERRLRLALARERLVERSRRLRREAADQSAVLDPLFNTLDSVRDGAVWVRAHPQVLAAAVVGFALVRPRRVWRWGMRLWGAWRVLGALQHRLQR</sequence>
<gene>
    <name evidence="1" type="ORF">METUNv1_03153</name>
</gene>
<dbReference type="EMBL" id="AFHG01000056">
    <property type="protein sequence ID" value="EGK70592.1"/>
    <property type="molecule type" value="Genomic_DNA"/>
</dbReference>
<dbReference type="AlphaFoldDB" id="F5RFR6"/>
<reference evidence="1 2" key="1">
    <citation type="journal article" date="2011" name="J. Bacteriol.">
        <title>Genome sequence of Methyloversatilis universalis FAM5T, a methylotrophic representative of the order Rhodocyclales.</title>
        <authorList>
            <person name="Kittichotirat W."/>
            <person name="Good N.M."/>
            <person name="Hall R."/>
            <person name="Bringel F."/>
            <person name="Lajus A."/>
            <person name="Medigue C."/>
            <person name="Smalley N.E."/>
            <person name="Beck D."/>
            <person name="Bumgarner R."/>
            <person name="Vuilleumier S."/>
            <person name="Kalyuzhnaya M.G."/>
        </authorList>
    </citation>
    <scope>NUCLEOTIDE SEQUENCE [LARGE SCALE GENOMIC DNA]</scope>
    <source>
        <strain evidence="2">ATCC BAA-1314 / JCM 13912 / FAM5</strain>
    </source>
</reference>
<organism evidence="1 2">
    <name type="scientific">Methyloversatilis universalis (strain ATCC BAA-1314 / DSM 25237 / JCM 13912 / CCUG 52030 / FAM5)</name>
    <dbReference type="NCBI Taxonomy" id="1000565"/>
    <lineage>
        <taxon>Bacteria</taxon>
        <taxon>Pseudomonadati</taxon>
        <taxon>Pseudomonadota</taxon>
        <taxon>Betaproteobacteria</taxon>
        <taxon>Nitrosomonadales</taxon>
        <taxon>Sterolibacteriaceae</taxon>
        <taxon>Methyloversatilis</taxon>
    </lineage>
</organism>
<keyword evidence="2" id="KW-1185">Reference proteome</keyword>
<dbReference type="Proteomes" id="UP000005019">
    <property type="component" value="Unassembled WGS sequence"/>
</dbReference>
<dbReference type="InterPro" id="IPR025612">
    <property type="entry name" value="YqjK"/>
</dbReference>
<evidence type="ECO:0000313" key="1">
    <source>
        <dbReference type="EMBL" id="EGK70592.1"/>
    </source>
</evidence>
<proteinExistence type="predicted"/>
<dbReference type="STRING" id="1000565.METUNv1_03153"/>
<comment type="caution">
    <text evidence="1">The sequence shown here is derived from an EMBL/GenBank/DDBJ whole genome shotgun (WGS) entry which is preliminary data.</text>
</comment>
<protein>
    <recommendedName>
        <fullName evidence="3">YqjK-like protein</fullName>
    </recommendedName>
</protein>
<evidence type="ECO:0008006" key="3">
    <source>
        <dbReference type="Google" id="ProtNLM"/>
    </source>
</evidence>
<dbReference type="RefSeq" id="WP_008063353.1">
    <property type="nucleotide sequence ID" value="NZ_AFHG01000056.1"/>
</dbReference>
<dbReference type="Pfam" id="PF13997">
    <property type="entry name" value="YqjK"/>
    <property type="match status" value="1"/>
</dbReference>
<evidence type="ECO:0000313" key="2">
    <source>
        <dbReference type="Proteomes" id="UP000005019"/>
    </source>
</evidence>
<name>F5RFR6_METUF</name>
<accession>F5RFR6</accession>